<sequence length="55" mass="6319">MTYRDVMDVYTPKTRPAPPVVTPHPKQVRRRRAFQVPVDAADPQAPDLLRVVIRP</sequence>
<name>G8TZZ8_SULAD</name>
<evidence type="ECO:0000256" key="1">
    <source>
        <dbReference type="SAM" id="MobiDB-lite"/>
    </source>
</evidence>
<evidence type="ECO:0000313" key="2">
    <source>
        <dbReference type="EMBL" id="AEW04167.1"/>
    </source>
</evidence>
<dbReference type="KEGG" id="sap:Sulac_0654"/>
<dbReference type="HOGENOM" id="CLU_3030742_0_0_9"/>
<dbReference type="STRING" id="679936.Sulac_0654"/>
<reference evidence="2 3" key="2">
    <citation type="journal article" date="2012" name="Stand. Genomic Sci.">
        <title>Complete genome sequence of the moderately thermophilic mineral-sulfide-oxidizing firmicute Sulfobacillus acidophilus type strain (NAL(T)).</title>
        <authorList>
            <person name="Anderson I."/>
            <person name="Chertkov O."/>
            <person name="Chen A."/>
            <person name="Saunders E."/>
            <person name="Lapidus A."/>
            <person name="Nolan M."/>
            <person name="Lucas S."/>
            <person name="Hammon N."/>
            <person name="Deshpande S."/>
            <person name="Cheng J.F."/>
            <person name="Han C."/>
            <person name="Tapia R."/>
            <person name="Goodwin L.A."/>
            <person name="Pitluck S."/>
            <person name="Liolios K."/>
            <person name="Pagani I."/>
            <person name="Ivanova N."/>
            <person name="Mikhailova N."/>
            <person name="Pati A."/>
            <person name="Palaniappan K."/>
            <person name="Land M."/>
            <person name="Pan C."/>
            <person name="Rohde M."/>
            <person name="Pukall R."/>
            <person name="Goker M."/>
            <person name="Detter J.C."/>
            <person name="Woyke T."/>
            <person name="Bristow J."/>
            <person name="Eisen J.A."/>
            <person name="Markowitz V."/>
            <person name="Hugenholtz P."/>
            <person name="Kyrpides N.C."/>
            <person name="Klenk H.P."/>
            <person name="Mavromatis K."/>
        </authorList>
    </citation>
    <scope>NUCLEOTIDE SEQUENCE [LARGE SCALE GENOMIC DNA]</scope>
    <source>
        <strain evidence="3">ATCC 700253 / DSM 10332 / NAL</strain>
    </source>
</reference>
<protein>
    <submittedName>
        <fullName evidence="2">Uncharacterized protein</fullName>
    </submittedName>
</protein>
<dbReference type="PATRIC" id="fig|679936.5.peg.704"/>
<keyword evidence="3" id="KW-1185">Reference proteome</keyword>
<organism evidence="2 3">
    <name type="scientific">Sulfobacillus acidophilus (strain ATCC 700253 / DSM 10332 / NAL)</name>
    <dbReference type="NCBI Taxonomy" id="679936"/>
    <lineage>
        <taxon>Bacteria</taxon>
        <taxon>Bacillati</taxon>
        <taxon>Bacillota</taxon>
        <taxon>Clostridia</taxon>
        <taxon>Eubacteriales</taxon>
        <taxon>Clostridiales Family XVII. Incertae Sedis</taxon>
        <taxon>Sulfobacillus</taxon>
    </lineage>
</organism>
<dbReference type="EMBL" id="CP003179">
    <property type="protein sequence ID" value="AEW04167.1"/>
    <property type="molecule type" value="Genomic_DNA"/>
</dbReference>
<feature type="region of interest" description="Disordered" evidence="1">
    <location>
        <begin position="1"/>
        <end position="31"/>
    </location>
</feature>
<evidence type="ECO:0000313" key="3">
    <source>
        <dbReference type="Proteomes" id="UP000005439"/>
    </source>
</evidence>
<dbReference type="AlphaFoldDB" id="G8TZZ8"/>
<dbReference type="Proteomes" id="UP000005439">
    <property type="component" value="Chromosome"/>
</dbReference>
<proteinExistence type="predicted"/>
<accession>G8TZZ8</accession>
<gene>
    <name evidence="2" type="ordered locus">Sulac_0654</name>
</gene>
<reference evidence="3" key="1">
    <citation type="submission" date="2011-12" db="EMBL/GenBank/DDBJ databases">
        <title>The complete genome of chromosome of Sulfobacillus acidophilus DSM 10332.</title>
        <authorList>
            <person name="Lucas S."/>
            <person name="Han J."/>
            <person name="Lapidus A."/>
            <person name="Bruce D."/>
            <person name="Goodwin L."/>
            <person name="Pitluck S."/>
            <person name="Peters L."/>
            <person name="Kyrpides N."/>
            <person name="Mavromatis K."/>
            <person name="Ivanova N."/>
            <person name="Mikhailova N."/>
            <person name="Chertkov O."/>
            <person name="Saunders E."/>
            <person name="Detter J.C."/>
            <person name="Tapia R."/>
            <person name="Han C."/>
            <person name="Land M."/>
            <person name="Hauser L."/>
            <person name="Markowitz V."/>
            <person name="Cheng J.-F."/>
            <person name="Hugenholtz P."/>
            <person name="Woyke T."/>
            <person name="Wu D."/>
            <person name="Pukall R."/>
            <person name="Gehrich-Schroeter G."/>
            <person name="Schneider S."/>
            <person name="Klenk H.-P."/>
            <person name="Eisen J.A."/>
        </authorList>
    </citation>
    <scope>NUCLEOTIDE SEQUENCE [LARGE SCALE GENOMIC DNA]</scope>
    <source>
        <strain evidence="3">ATCC 700253 / DSM 10332 / NAL</strain>
    </source>
</reference>